<dbReference type="AlphaFoldDB" id="E8NG90"/>
<feature type="domain" description="DUF3806" evidence="1">
    <location>
        <begin position="44"/>
        <end position="116"/>
    </location>
</feature>
<protein>
    <recommendedName>
        <fullName evidence="1">DUF3806 domain-containing protein</fullName>
    </recommendedName>
</protein>
<name>E8NG90_MICTS</name>
<reference key="2">
    <citation type="submission" date="2011-02" db="EMBL/GenBank/DDBJ databases">
        <title>Genome sequence of Microbacterium testaceum StLB037.</title>
        <authorList>
            <person name="Morohoshi T."/>
            <person name="Wang W.Z."/>
            <person name="Someya N."/>
            <person name="Ikeda T."/>
        </authorList>
    </citation>
    <scope>NUCLEOTIDE SEQUENCE</scope>
    <source>
        <strain>StLB037</strain>
    </source>
</reference>
<accession>E8NG90</accession>
<dbReference type="Proteomes" id="UP000008975">
    <property type="component" value="Chromosome"/>
</dbReference>
<dbReference type="HOGENOM" id="CLU_118017_0_0_11"/>
<dbReference type="RefSeq" id="WP_013586683.1">
    <property type="nucleotide sequence ID" value="NC_015125.1"/>
</dbReference>
<gene>
    <name evidence="2" type="ordered locus">MTES_3597</name>
</gene>
<reference evidence="2 3" key="1">
    <citation type="journal article" date="2011" name="J. Bacteriol.">
        <title>Genome sequence of Microbacterium testaceum StLB037, an N-acylhomoserine lactone-degrading bacterium isolated from potato leaves.</title>
        <authorList>
            <person name="Morohoshi T."/>
            <person name="Wang W.-Z."/>
            <person name="Someya N."/>
            <person name="Ikeda T."/>
        </authorList>
    </citation>
    <scope>NUCLEOTIDE SEQUENCE [LARGE SCALE GENOMIC DNA]</scope>
    <source>
        <strain evidence="2 3">StLB037</strain>
    </source>
</reference>
<sequence>MSVDLAAEVDARRDWVWSSVSADTPLDRNDDRTALSVIAALLAEVRPDETWKLQSLGIVFGDVLAHVTGAEWVQVDDERGTDAALRFGGPDDLAFPMTMLSKRVEAGDDLDVLELFRSVATAIGEAQAR</sequence>
<dbReference type="Gene3D" id="1.20.120.1090">
    <property type="match status" value="1"/>
</dbReference>
<evidence type="ECO:0000313" key="3">
    <source>
        <dbReference type="Proteomes" id="UP000008975"/>
    </source>
</evidence>
<dbReference type="Pfam" id="PF12713">
    <property type="entry name" value="DUF3806"/>
    <property type="match status" value="1"/>
</dbReference>
<proteinExistence type="predicted"/>
<dbReference type="OrthoDB" id="8781168at2"/>
<evidence type="ECO:0000259" key="1">
    <source>
        <dbReference type="Pfam" id="PF12713"/>
    </source>
</evidence>
<dbReference type="InterPro" id="IPR024266">
    <property type="entry name" value="DUF3806"/>
</dbReference>
<evidence type="ECO:0000313" key="2">
    <source>
        <dbReference type="EMBL" id="BAJ76561.1"/>
    </source>
</evidence>
<organism evidence="2 3">
    <name type="scientific">Microbacterium testaceum (strain StLB037)</name>
    <dbReference type="NCBI Taxonomy" id="979556"/>
    <lineage>
        <taxon>Bacteria</taxon>
        <taxon>Bacillati</taxon>
        <taxon>Actinomycetota</taxon>
        <taxon>Actinomycetes</taxon>
        <taxon>Micrococcales</taxon>
        <taxon>Microbacteriaceae</taxon>
        <taxon>Microbacterium</taxon>
    </lineage>
</organism>
<dbReference type="EMBL" id="AP012052">
    <property type="protein sequence ID" value="BAJ76561.1"/>
    <property type="molecule type" value="Genomic_DNA"/>
</dbReference>
<dbReference type="KEGG" id="mts:MTES_3597"/>